<comment type="caution">
    <text evidence="2">The sequence shown here is derived from an EMBL/GenBank/DDBJ whole genome shotgun (WGS) entry which is preliminary data.</text>
</comment>
<evidence type="ECO:0000313" key="3">
    <source>
        <dbReference type="Proteomes" id="UP000712600"/>
    </source>
</evidence>
<protein>
    <submittedName>
        <fullName evidence="2">Uncharacterized protein</fullName>
    </submittedName>
</protein>
<proteinExistence type="predicted"/>
<name>A0A8S9NDE9_BRACR</name>
<evidence type="ECO:0000256" key="1">
    <source>
        <dbReference type="SAM" id="MobiDB-lite"/>
    </source>
</evidence>
<gene>
    <name evidence="2" type="ORF">F2Q69_00043244</name>
</gene>
<dbReference type="AlphaFoldDB" id="A0A8S9NDE9"/>
<organism evidence="2 3">
    <name type="scientific">Brassica cretica</name>
    <name type="common">Mustard</name>
    <dbReference type="NCBI Taxonomy" id="69181"/>
    <lineage>
        <taxon>Eukaryota</taxon>
        <taxon>Viridiplantae</taxon>
        <taxon>Streptophyta</taxon>
        <taxon>Embryophyta</taxon>
        <taxon>Tracheophyta</taxon>
        <taxon>Spermatophyta</taxon>
        <taxon>Magnoliopsida</taxon>
        <taxon>eudicotyledons</taxon>
        <taxon>Gunneridae</taxon>
        <taxon>Pentapetalae</taxon>
        <taxon>rosids</taxon>
        <taxon>malvids</taxon>
        <taxon>Brassicales</taxon>
        <taxon>Brassicaceae</taxon>
        <taxon>Brassiceae</taxon>
        <taxon>Brassica</taxon>
    </lineage>
</organism>
<accession>A0A8S9NDE9</accession>
<feature type="region of interest" description="Disordered" evidence="1">
    <location>
        <begin position="1"/>
        <end position="113"/>
    </location>
</feature>
<evidence type="ECO:0000313" key="2">
    <source>
        <dbReference type="EMBL" id="KAF3500281.1"/>
    </source>
</evidence>
<feature type="compositionally biased region" description="Basic residues" evidence="1">
    <location>
        <begin position="1"/>
        <end position="15"/>
    </location>
</feature>
<sequence length="127" mass="13818">MASKGRKQSRKRKTQVRVDDPEFIGTIYHGIEESLPLHKENPTQPQLDEPRGASDGGEELNQDAKGSNARVEEPIIDSEAANDGGEELNKDSEAATASGTPHCRGGDLFAGRSHHLTVVEMRNDCKP</sequence>
<reference evidence="2" key="1">
    <citation type="submission" date="2019-12" db="EMBL/GenBank/DDBJ databases">
        <title>Genome sequencing and annotation of Brassica cretica.</title>
        <authorList>
            <person name="Studholme D.J."/>
            <person name="Sarris P."/>
        </authorList>
    </citation>
    <scope>NUCLEOTIDE SEQUENCE</scope>
    <source>
        <strain evidence="2">PFS-109/04</strain>
        <tissue evidence="2">Leaf</tissue>
    </source>
</reference>
<feature type="compositionally biased region" description="Basic and acidic residues" evidence="1">
    <location>
        <begin position="30"/>
        <end position="41"/>
    </location>
</feature>
<dbReference type="EMBL" id="QGKX02001621">
    <property type="protein sequence ID" value="KAF3500281.1"/>
    <property type="molecule type" value="Genomic_DNA"/>
</dbReference>
<dbReference type="Proteomes" id="UP000712600">
    <property type="component" value="Unassembled WGS sequence"/>
</dbReference>